<reference evidence="2 3" key="1">
    <citation type="submission" date="2018-07" db="EMBL/GenBank/DDBJ databases">
        <title>Thalassococcus profundi sp. nov., a marine bacterium isolated from deep seawater of Okinawa Trough.</title>
        <authorList>
            <person name="Yu M."/>
        </authorList>
    </citation>
    <scope>NUCLEOTIDE SEQUENCE [LARGE SCALE GENOMIC DNA]</scope>
    <source>
        <strain evidence="2 3">WRAS1</strain>
    </source>
</reference>
<dbReference type="SUPFAM" id="SSF53335">
    <property type="entry name" value="S-adenosyl-L-methionine-dependent methyltransferases"/>
    <property type="match status" value="1"/>
</dbReference>
<dbReference type="GO" id="GO:0008168">
    <property type="term" value="F:methyltransferase activity"/>
    <property type="evidence" value="ECO:0007669"/>
    <property type="project" value="UniProtKB-KW"/>
</dbReference>
<evidence type="ECO:0000259" key="1">
    <source>
        <dbReference type="Pfam" id="PF13649"/>
    </source>
</evidence>
<dbReference type="InterPro" id="IPR029063">
    <property type="entry name" value="SAM-dependent_MTases_sf"/>
</dbReference>
<organism evidence="2 3">
    <name type="scientific">Thalassococcus profundi</name>
    <dbReference type="NCBI Taxonomy" id="2282382"/>
    <lineage>
        <taxon>Bacteria</taxon>
        <taxon>Pseudomonadati</taxon>
        <taxon>Pseudomonadota</taxon>
        <taxon>Alphaproteobacteria</taxon>
        <taxon>Rhodobacterales</taxon>
        <taxon>Roseobacteraceae</taxon>
        <taxon>Thalassococcus</taxon>
    </lineage>
</organism>
<gene>
    <name evidence="2" type="ORF">DU478_06855</name>
</gene>
<protein>
    <submittedName>
        <fullName evidence="2">Class I SAM-dependent methyltransferase</fullName>
    </submittedName>
</protein>
<sequence>MSLPEGFLELYAGADRQGPGTTSDVVWALNESGLSGRIKVLDAGCGTGADSWTLAQALPEAQIEAVDTAAPFVEAAQARLRAFGPQVTVREGDMAGAPGPYDLIWCAGALYFLGVTEGLRAWREALEPGGWVAFSHPVHLSDSPSAAARAFWQGEGEIGTVEDLRARVAGAGYALRGERMLVGAPWKAYYDALRAAISEARATGRAAVLAPAIEGAETEIARWEAARDEIAYALMLVQPE</sequence>
<comment type="caution">
    <text evidence="2">The sequence shown here is derived from an EMBL/GenBank/DDBJ whole genome shotgun (WGS) entry which is preliminary data.</text>
</comment>
<dbReference type="EMBL" id="QPMK01000003">
    <property type="protein sequence ID" value="RDD67431.1"/>
    <property type="molecule type" value="Genomic_DNA"/>
</dbReference>
<dbReference type="GO" id="GO:0032259">
    <property type="term" value="P:methylation"/>
    <property type="evidence" value="ECO:0007669"/>
    <property type="project" value="UniProtKB-KW"/>
</dbReference>
<keyword evidence="3" id="KW-1185">Reference proteome</keyword>
<dbReference type="Proteomes" id="UP000253977">
    <property type="component" value="Unassembled WGS sequence"/>
</dbReference>
<dbReference type="InterPro" id="IPR041698">
    <property type="entry name" value="Methyltransf_25"/>
</dbReference>
<feature type="domain" description="Methyltransferase" evidence="1">
    <location>
        <begin position="40"/>
        <end position="130"/>
    </location>
</feature>
<dbReference type="Gene3D" id="3.40.50.150">
    <property type="entry name" value="Vaccinia Virus protein VP39"/>
    <property type="match status" value="1"/>
</dbReference>
<dbReference type="RefSeq" id="WP_114510181.1">
    <property type="nucleotide sequence ID" value="NZ_QPMK01000003.1"/>
</dbReference>
<dbReference type="OrthoDB" id="9808480at2"/>
<dbReference type="PANTHER" id="PTHR43464">
    <property type="entry name" value="METHYLTRANSFERASE"/>
    <property type="match status" value="1"/>
</dbReference>
<name>A0A369TQ74_9RHOB</name>
<proteinExistence type="predicted"/>
<evidence type="ECO:0000313" key="2">
    <source>
        <dbReference type="EMBL" id="RDD67431.1"/>
    </source>
</evidence>
<dbReference type="CDD" id="cd02440">
    <property type="entry name" value="AdoMet_MTases"/>
    <property type="match status" value="1"/>
</dbReference>
<accession>A0A369TQ74</accession>
<dbReference type="Pfam" id="PF13649">
    <property type="entry name" value="Methyltransf_25"/>
    <property type="match status" value="1"/>
</dbReference>
<keyword evidence="2" id="KW-0489">Methyltransferase</keyword>
<dbReference type="AlphaFoldDB" id="A0A369TQ74"/>
<evidence type="ECO:0000313" key="3">
    <source>
        <dbReference type="Proteomes" id="UP000253977"/>
    </source>
</evidence>
<keyword evidence="2" id="KW-0808">Transferase</keyword>